<dbReference type="Pfam" id="PF13640">
    <property type="entry name" value="2OG-FeII_Oxy_3"/>
    <property type="match status" value="1"/>
</dbReference>
<evidence type="ECO:0000313" key="7">
    <source>
        <dbReference type="EMBL" id="KAJ5176376.1"/>
    </source>
</evidence>
<evidence type="ECO:0000256" key="2">
    <source>
        <dbReference type="ARBA" id="ARBA00022723"/>
    </source>
</evidence>
<name>A0A9W9LTU8_9EURO</name>
<dbReference type="InterPro" id="IPR006620">
    <property type="entry name" value="Pro_4_hyd_alph"/>
</dbReference>
<dbReference type="Gene3D" id="2.60.120.620">
    <property type="entry name" value="q2cbj1_9rhob like domain"/>
    <property type="match status" value="1"/>
</dbReference>
<keyword evidence="5" id="KW-0408">Iron</keyword>
<evidence type="ECO:0000256" key="3">
    <source>
        <dbReference type="ARBA" id="ARBA00022964"/>
    </source>
</evidence>
<dbReference type="GeneID" id="81423554"/>
<dbReference type="GO" id="GO:0031418">
    <property type="term" value="F:L-ascorbic acid binding"/>
    <property type="evidence" value="ECO:0007669"/>
    <property type="project" value="InterPro"/>
</dbReference>
<protein>
    <recommendedName>
        <fullName evidence="6">Prolyl 4-hydroxylase alpha subunit domain-containing protein</fullName>
    </recommendedName>
</protein>
<evidence type="ECO:0000256" key="4">
    <source>
        <dbReference type="ARBA" id="ARBA00023002"/>
    </source>
</evidence>
<comment type="cofactor">
    <cofactor evidence="1">
        <name>L-ascorbate</name>
        <dbReference type="ChEBI" id="CHEBI:38290"/>
    </cofactor>
</comment>
<reference evidence="7" key="2">
    <citation type="journal article" date="2023" name="IMA Fungus">
        <title>Comparative genomic study of the Penicillium genus elucidates a diverse pangenome and 15 lateral gene transfer events.</title>
        <authorList>
            <person name="Petersen C."/>
            <person name="Sorensen T."/>
            <person name="Nielsen M.R."/>
            <person name="Sondergaard T.E."/>
            <person name="Sorensen J.L."/>
            <person name="Fitzpatrick D.A."/>
            <person name="Frisvad J.C."/>
            <person name="Nielsen K.L."/>
        </authorList>
    </citation>
    <scope>NUCLEOTIDE SEQUENCE</scope>
    <source>
        <strain evidence="7">IBT 26290</strain>
    </source>
</reference>
<dbReference type="InterPro" id="IPR045054">
    <property type="entry name" value="P4HA-like"/>
</dbReference>
<dbReference type="PANTHER" id="PTHR10869">
    <property type="entry name" value="PROLYL 4-HYDROXYLASE ALPHA SUBUNIT"/>
    <property type="match status" value="1"/>
</dbReference>
<sequence length="268" mass="30632">MSTVQIREDFLPSQAPSTTCARRIDFEKSDPPLPKYKDLFAAVIDNFLTEAECQELIKLAEASTSDGWERALINIGGGRQMLATDTRNCARIIWDSPELAKRLLDRLMPFLRDFEIDKFTNRLRVTGLAGRGKSYCLTELNERLRFLRYEGGEYFRPHWDGKYEAPNGDASYYTIHLYLNGMGDQDLQDLIKAEKKKESNPDPKGELLGGATSFCPIPSFKSSDEQLRVFPRTGSILIFQQKDLMHSGDPVFSGTKYTMRTDIMYREL</sequence>
<dbReference type="SMART" id="SM00702">
    <property type="entry name" value="P4Hc"/>
    <property type="match status" value="1"/>
</dbReference>
<dbReference type="GO" id="GO:0005506">
    <property type="term" value="F:iron ion binding"/>
    <property type="evidence" value="ECO:0007669"/>
    <property type="project" value="InterPro"/>
</dbReference>
<evidence type="ECO:0000313" key="8">
    <source>
        <dbReference type="Proteomes" id="UP001149163"/>
    </source>
</evidence>
<comment type="caution">
    <text evidence="7">The sequence shown here is derived from an EMBL/GenBank/DDBJ whole genome shotgun (WGS) entry which is preliminary data.</text>
</comment>
<dbReference type="GO" id="GO:0005783">
    <property type="term" value="C:endoplasmic reticulum"/>
    <property type="evidence" value="ECO:0007669"/>
    <property type="project" value="TreeGrafter"/>
</dbReference>
<accession>A0A9W9LTU8</accession>
<keyword evidence="4" id="KW-0560">Oxidoreductase</keyword>
<dbReference type="EMBL" id="JAPQKN010000001">
    <property type="protein sequence ID" value="KAJ5176376.1"/>
    <property type="molecule type" value="Genomic_DNA"/>
</dbReference>
<dbReference type="GO" id="GO:0004656">
    <property type="term" value="F:procollagen-proline 4-dioxygenase activity"/>
    <property type="evidence" value="ECO:0007669"/>
    <property type="project" value="TreeGrafter"/>
</dbReference>
<keyword evidence="3" id="KW-0223">Dioxygenase</keyword>
<reference evidence="7" key="1">
    <citation type="submission" date="2022-11" db="EMBL/GenBank/DDBJ databases">
        <authorList>
            <person name="Petersen C."/>
        </authorList>
    </citation>
    <scope>NUCLEOTIDE SEQUENCE</scope>
    <source>
        <strain evidence="7">IBT 26290</strain>
    </source>
</reference>
<keyword evidence="8" id="KW-1185">Reference proteome</keyword>
<dbReference type="RefSeq" id="XP_056547984.1">
    <property type="nucleotide sequence ID" value="XM_056684378.1"/>
</dbReference>
<keyword evidence="2" id="KW-0479">Metal-binding</keyword>
<dbReference type="FunFam" id="2.60.120.620:FF:000045">
    <property type="entry name" value="Uncharacterized protein"/>
    <property type="match status" value="1"/>
</dbReference>
<proteinExistence type="predicted"/>
<dbReference type="InterPro" id="IPR044862">
    <property type="entry name" value="Pro_4_hyd_alph_FE2OG_OXY"/>
</dbReference>
<gene>
    <name evidence="7" type="ORF">N7482_002253</name>
</gene>
<evidence type="ECO:0000256" key="1">
    <source>
        <dbReference type="ARBA" id="ARBA00001961"/>
    </source>
</evidence>
<feature type="domain" description="Prolyl 4-hydroxylase alpha subunit" evidence="6">
    <location>
        <begin position="39"/>
        <end position="264"/>
    </location>
</feature>
<dbReference type="Proteomes" id="UP001149163">
    <property type="component" value="Unassembled WGS sequence"/>
</dbReference>
<evidence type="ECO:0000256" key="5">
    <source>
        <dbReference type="ARBA" id="ARBA00023004"/>
    </source>
</evidence>
<dbReference type="AlphaFoldDB" id="A0A9W9LTU8"/>
<organism evidence="7 8">
    <name type="scientific">Penicillium canariense</name>
    <dbReference type="NCBI Taxonomy" id="189055"/>
    <lineage>
        <taxon>Eukaryota</taxon>
        <taxon>Fungi</taxon>
        <taxon>Dikarya</taxon>
        <taxon>Ascomycota</taxon>
        <taxon>Pezizomycotina</taxon>
        <taxon>Eurotiomycetes</taxon>
        <taxon>Eurotiomycetidae</taxon>
        <taxon>Eurotiales</taxon>
        <taxon>Aspergillaceae</taxon>
        <taxon>Penicillium</taxon>
    </lineage>
</organism>
<evidence type="ECO:0000259" key="6">
    <source>
        <dbReference type="SMART" id="SM00702"/>
    </source>
</evidence>
<dbReference type="OrthoDB" id="69177at2759"/>
<dbReference type="PANTHER" id="PTHR10869:SF241">
    <property type="entry name" value="FE2OG DIOXYGENASE DOMAIN-CONTAINING PROTEIN"/>
    <property type="match status" value="1"/>
</dbReference>